<evidence type="ECO:0000313" key="4">
    <source>
        <dbReference type="Proteomes" id="UP001049176"/>
    </source>
</evidence>
<dbReference type="KEGG" id="more:E1B28_001646"/>
<keyword evidence="1" id="KW-0694">RNA-binding</keyword>
<dbReference type="OrthoDB" id="3246846at2759"/>
<sequence>MAGKSITDLNNYFQAQGMDAAARVSYEESCVGPSDKAVWTVRCKVDGKLKGEGVDRTKAGAKDIAAKNALDALQAQG</sequence>
<dbReference type="PROSITE" id="PS50137">
    <property type="entry name" value="DS_RBD"/>
    <property type="match status" value="1"/>
</dbReference>
<dbReference type="GeneID" id="66070722"/>
<evidence type="ECO:0000256" key="1">
    <source>
        <dbReference type="PROSITE-ProRule" id="PRU00266"/>
    </source>
</evidence>
<reference evidence="3" key="1">
    <citation type="journal article" date="2021" name="Genome Biol. Evol.">
        <title>The assembled and annotated genome of the fairy-ring fungus Marasmius oreades.</title>
        <authorList>
            <person name="Hiltunen M."/>
            <person name="Ament-Velasquez S.L."/>
            <person name="Johannesson H."/>
        </authorList>
    </citation>
    <scope>NUCLEOTIDE SEQUENCE</scope>
    <source>
        <strain evidence="3">03SP1</strain>
    </source>
</reference>
<dbReference type="InterPro" id="IPR014720">
    <property type="entry name" value="dsRBD_dom"/>
</dbReference>
<dbReference type="AlphaFoldDB" id="A0A9P8AFR9"/>
<protein>
    <recommendedName>
        <fullName evidence="2">DRBM domain-containing protein</fullName>
    </recommendedName>
</protein>
<evidence type="ECO:0000313" key="3">
    <source>
        <dbReference type="EMBL" id="KAG7099838.1"/>
    </source>
</evidence>
<name>A0A9P8AFR9_9AGAR</name>
<dbReference type="EMBL" id="CM032181">
    <property type="protein sequence ID" value="KAG7099838.1"/>
    <property type="molecule type" value="Genomic_DNA"/>
</dbReference>
<dbReference type="RefSeq" id="XP_043016308.1">
    <property type="nucleotide sequence ID" value="XM_043147598.1"/>
</dbReference>
<accession>A0A9P8AFR9</accession>
<dbReference type="SUPFAM" id="SSF54768">
    <property type="entry name" value="dsRNA-binding domain-like"/>
    <property type="match status" value="1"/>
</dbReference>
<feature type="domain" description="DRBM" evidence="2">
    <location>
        <begin position="4"/>
        <end position="75"/>
    </location>
</feature>
<dbReference type="Gene3D" id="3.30.160.20">
    <property type="match status" value="1"/>
</dbReference>
<keyword evidence="4" id="KW-1185">Reference proteome</keyword>
<dbReference type="Proteomes" id="UP001049176">
    <property type="component" value="Chromosome 1"/>
</dbReference>
<dbReference type="Pfam" id="PF00035">
    <property type="entry name" value="dsrm"/>
    <property type="match status" value="1"/>
</dbReference>
<comment type="caution">
    <text evidence="3">The sequence shown here is derived from an EMBL/GenBank/DDBJ whole genome shotgun (WGS) entry which is preliminary data.</text>
</comment>
<evidence type="ECO:0000259" key="2">
    <source>
        <dbReference type="PROSITE" id="PS50137"/>
    </source>
</evidence>
<dbReference type="SMART" id="SM00358">
    <property type="entry name" value="DSRM"/>
    <property type="match status" value="1"/>
</dbReference>
<dbReference type="GO" id="GO:0003723">
    <property type="term" value="F:RNA binding"/>
    <property type="evidence" value="ECO:0007669"/>
    <property type="project" value="UniProtKB-UniRule"/>
</dbReference>
<proteinExistence type="predicted"/>
<organism evidence="3 4">
    <name type="scientific">Marasmius oreades</name>
    <name type="common">fairy-ring Marasmius</name>
    <dbReference type="NCBI Taxonomy" id="181124"/>
    <lineage>
        <taxon>Eukaryota</taxon>
        <taxon>Fungi</taxon>
        <taxon>Dikarya</taxon>
        <taxon>Basidiomycota</taxon>
        <taxon>Agaricomycotina</taxon>
        <taxon>Agaricomycetes</taxon>
        <taxon>Agaricomycetidae</taxon>
        <taxon>Agaricales</taxon>
        <taxon>Marasmiineae</taxon>
        <taxon>Marasmiaceae</taxon>
        <taxon>Marasmius</taxon>
    </lineage>
</organism>
<gene>
    <name evidence="3" type="ORF">E1B28_001646</name>
</gene>